<dbReference type="EMBL" id="OBMT01000011">
    <property type="protein sequence ID" value="SOC13631.1"/>
    <property type="molecule type" value="Genomic_DNA"/>
</dbReference>
<dbReference type="Proteomes" id="UP000219111">
    <property type="component" value="Unassembled WGS sequence"/>
</dbReference>
<protein>
    <submittedName>
        <fullName evidence="1">Uncharacterized protein</fullName>
    </submittedName>
</protein>
<sequence>MPRPATSGNTAKGMYVKADFAYDPECDVYVCPAGEDLIYRTITEERGVQVRRYWNNECQTCPL</sequence>
<evidence type="ECO:0000313" key="1">
    <source>
        <dbReference type="EMBL" id="SOC13631.1"/>
    </source>
</evidence>
<keyword evidence="2" id="KW-1185">Reference proteome</keyword>
<dbReference type="AlphaFoldDB" id="A0A285SZ25"/>
<accession>A0A285SZ25</accession>
<proteinExistence type="predicted"/>
<gene>
    <name evidence="1" type="ORF">SAMN05877831_1118</name>
</gene>
<organism evidence="1 2">
    <name type="scientific">Rhodobacter maris</name>
    <dbReference type="NCBI Taxonomy" id="446682"/>
    <lineage>
        <taxon>Bacteria</taxon>
        <taxon>Pseudomonadati</taxon>
        <taxon>Pseudomonadota</taxon>
        <taxon>Alphaproteobacteria</taxon>
        <taxon>Rhodobacterales</taxon>
        <taxon>Rhodobacter group</taxon>
        <taxon>Rhodobacter</taxon>
    </lineage>
</organism>
<evidence type="ECO:0000313" key="2">
    <source>
        <dbReference type="Proteomes" id="UP000219111"/>
    </source>
</evidence>
<name>A0A285SZ25_9RHOB</name>
<reference evidence="2" key="1">
    <citation type="submission" date="2017-08" db="EMBL/GenBank/DDBJ databases">
        <authorList>
            <person name="Varghese N."/>
            <person name="Submissions S."/>
        </authorList>
    </citation>
    <scope>NUCLEOTIDE SEQUENCE [LARGE SCALE GENOMIC DNA]</scope>
    <source>
        <strain evidence="2">JA276</strain>
    </source>
</reference>